<dbReference type="EMBL" id="SSTD01004937">
    <property type="protein sequence ID" value="TYK22628.1"/>
    <property type="molecule type" value="Genomic_DNA"/>
</dbReference>
<dbReference type="InterPro" id="IPR041577">
    <property type="entry name" value="RT_RNaseH_2"/>
</dbReference>
<dbReference type="AlphaFoldDB" id="A0A5D3DGN4"/>
<dbReference type="Pfam" id="PF17919">
    <property type="entry name" value="RT_RNaseH_2"/>
    <property type="match status" value="1"/>
</dbReference>
<feature type="domain" description="Reverse transcriptase/retrotransposon-derived protein RNase H-like" evidence="2">
    <location>
        <begin position="142"/>
        <end position="209"/>
    </location>
</feature>
<sequence length="354" mass="41384">MFKTLGESDEVVECRAIKFEGMTMAVFYEVDEVYAIEEFVSAVLDKFVDAFDWSKKLPRRRSIEHHIHLRKDTNPINDREHELYVNKKKCKFAKSRVEYLWHIILGQRVEVDPEKIKSIAEWLIWHYGCTTNTTAENGAFKWIVETEEAFVKLKNAMMTLTVFALPDFSLPFEIETDASGYGIRVVLIQAKRLIAYYSHTLALRDRARQFTKANQWLLCLQYRDGDRLENNAVDAISRMPPTMHLHNLFAPTIIDLKVIIEKVERDSKLQKVIVELNDQEEYVEGKFSLQEGMLRYKNRLVISKPSTLIPTILHTYHNTVFGGHSWVLRTYKRLTRELYSKGMKQDVKNTVKSA</sequence>
<evidence type="ECO:0000259" key="3">
    <source>
        <dbReference type="Pfam" id="PF17921"/>
    </source>
</evidence>
<evidence type="ECO:0000313" key="5">
    <source>
        <dbReference type="Proteomes" id="UP000321947"/>
    </source>
</evidence>
<organism evidence="4 5">
    <name type="scientific">Cucumis melo var. makuwa</name>
    <name type="common">Oriental melon</name>
    <dbReference type="NCBI Taxonomy" id="1194695"/>
    <lineage>
        <taxon>Eukaryota</taxon>
        <taxon>Viridiplantae</taxon>
        <taxon>Streptophyta</taxon>
        <taxon>Embryophyta</taxon>
        <taxon>Tracheophyta</taxon>
        <taxon>Spermatophyta</taxon>
        <taxon>Magnoliopsida</taxon>
        <taxon>eudicotyledons</taxon>
        <taxon>Gunneridae</taxon>
        <taxon>Pentapetalae</taxon>
        <taxon>rosids</taxon>
        <taxon>fabids</taxon>
        <taxon>Cucurbitales</taxon>
        <taxon>Cucurbitaceae</taxon>
        <taxon>Benincaseae</taxon>
        <taxon>Cucumis</taxon>
    </lineage>
</organism>
<dbReference type="PANTHER" id="PTHR37984:SF5">
    <property type="entry name" value="PROTEIN NYNRIN-LIKE"/>
    <property type="match status" value="1"/>
</dbReference>
<keyword evidence="1" id="KW-0511">Multifunctional enzyme</keyword>
<feature type="domain" description="Integrase zinc-binding" evidence="3">
    <location>
        <begin position="305"/>
        <end position="353"/>
    </location>
</feature>
<dbReference type="InterPro" id="IPR050951">
    <property type="entry name" value="Retrovirus_Pol_polyprotein"/>
</dbReference>
<dbReference type="PANTHER" id="PTHR37984">
    <property type="entry name" value="PROTEIN CBG26694"/>
    <property type="match status" value="1"/>
</dbReference>
<comment type="caution">
    <text evidence="4">The sequence shown here is derived from an EMBL/GenBank/DDBJ whole genome shotgun (WGS) entry which is preliminary data.</text>
</comment>
<name>A0A5D3DGN4_CUCMM</name>
<evidence type="ECO:0000259" key="2">
    <source>
        <dbReference type="Pfam" id="PF17919"/>
    </source>
</evidence>
<dbReference type="Pfam" id="PF17921">
    <property type="entry name" value="Integrase_H2C2"/>
    <property type="match status" value="1"/>
</dbReference>
<protein>
    <submittedName>
        <fullName evidence="4">Transposon Tf2-1 polyprotein isoform X1</fullName>
    </submittedName>
</protein>
<dbReference type="InterPro" id="IPR043128">
    <property type="entry name" value="Rev_trsase/Diguanyl_cyclase"/>
</dbReference>
<dbReference type="InterPro" id="IPR041588">
    <property type="entry name" value="Integrase_H2C2"/>
</dbReference>
<dbReference type="InterPro" id="IPR043502">
    <property type="entry name" value="DNA/RNA_pol_sf"/>
</dbReference>
<dbReference type="Gene3D" id="1.10.340.70">
    <property type="match status" value="1"/>
</dbReference>
<accession>A0A5D3DGN4</accession>
<evidence type="ECO:0000256" key="1">
    <source>
        <dbReference type="ARBA" id="ARBA00023268"/>
    </source>
</evidence>
<dbReference type="SUPFAM" id="SSF56672">
    <property type="entry name" value="DNA/RNA polymerases"/>
    <property type="match status" value="1"/>
</dbReference>
<reference evidence="4 5" key="1">
    <citation type="submission" date="2019-08" db="EMBL/GenBank/DDBJ databases">
        <title>Draft genome sequences of two oriental melons (Cucumis melo L. var makuwa).</title>
        <authorList>
            <person name="Kwon S.-Y."/>
        </authorList>
    </citation>
    <scope>NUCLEOTIDE SEQUENCE [LARGE SCALE GENOMIC DNA]</scope>
    <source>
        <strain evidence="5">cv. Chang Bougi</strain>
        <tissue evidence="4">Leaf</tissue>
    </source>
</reference>
<dbReference type="Proteomes" id="UP000321947">
    <property type="component" value="Unassembled WGS sequence"/>
</dbReference>
<dbReference type="Gene3D" id="3.30.70.270">
    <property type="match status" value="1"/>
</dbReference>
<evidence type="ECO:0000313" key="4">
    <source>
        <dbReference type="EMBL" id="TYK22628.1"/>
    </source>
</evidence>
<gene>
    <name evidence="4" type="ORF">E5676_scaffold195G00570</name>
</gene>
<proteinExistence type="predicted"/>
<dbReference type="GO" id="GO:0003824">
    <property type="term" value="F:catalytic activity"/>
    <property type="evidence" value="ECO:0007669"/>
    <property type="project" value="UniProtKB-KW"/>
</dbReference>